<dbReference type="Pfam" id="PF25591">
    <property type="entry name" value="LRV_2"/>
    <property type="match status" value="1"/>
</dbReference>
<dbReference type="Gene3D" id="1.25.10.10">
    <property type="entry name" value="Leucine-rich Repeat Variant"/>
    <property type="match status" value="1"/>
</dbReference>
<evidence type="ECO:0000313" key="3">
    <source>
        <dbReference type="Proteomes" id="UP000286287"/>
    </source>
</evidence>
<comment type="caution">
    <text evidence="2">The sequence shown here is derived from an EMBL/GenBank/DDBJ whole genome shotgun (WGS) entry which is preliminary data.</text>
</comment>
<accession>A0A418V9L4</accession>
<evidence type="ECO:0000313" key="2">
    <source>
        <dbReference type="EMBL" id="RJF72759.1"/>
    </source>
</evidence>
<feature type="domain" description="Leucine rich repeat variant" evidence="1">
    <location>
        <begin position="60"/>
        <end position="117"/>
    </location>
</feature>
<dbReference type="InterPro" id="IPR057893">
    <property type="entry name" value="LRV_2"/>
</dbReference>
<gene>
    <name evidence="2" type="ORF">D3875_15625</name>
</gene>
<dbReference type="InterPro" id="IPR016024">
    <property type="entry name" value="ARM-type_fold"/>
</dbReference>
<dbReference type="SUPFAM" id="SSF48371">
    <property type="entry name" value="ARM repeat"/>
    <property type="match status" value="2"/>
</dbReference>
<protein>
    <submittedName>
        <fullName evidence="2">HEAT repeat domain-containing protein</fullName>
    </submittedName>
</protein>
<organism evidence="2 3">
    <name type="scientific">Deinococcus cavernae</name>
    <dbReference type="NCBI Taxonomy" id="2320857"/>
    <lineage>
        <taxon>Bacteria</taxon>
        <taxon>Thermotogati</taxon>
        <taxon>Deinococcota</taxon>
        <taxon>Deinococci</taxon>
        <taxon>Deinococcales</taxon>
        <taxon>Deinococcaceae</taxon>
        <taxon>Deinococcus</taxon>
    </lineage>
</organism>
<name>A0A418V9L4_9DEIO</name>
<dbReference type="EMBL" id="QYUJ01000014">
    <property type="protein sequence ID" value="RJF72759.1"/>
    <property type="molecule type" value="Genomic_DNA"/>
</dbReference>
<dbReference type="Proteomes" id="UP000286287">
    <property type="component" value="Unassembled WGS sequence"/>
</dbReference>
<proteinExistence type="predicted"/>
<reference evidence="2 3" key="1">
    <citation type="submission" date="2018-09" db="EMBL/GenBank/DDBJ databases">
        <authorList>
            <person name="Zhu H."/>
        </authorList>
    </citation>
    <scope>NUCLEOTIDE SEQUENCE [LARGE SCALE GENOMIC DNA]</scope>
    <source>
        <strain evidence="2 3">K2S05-167</strain>
    </source>
</reference>
<sequence>MSLDLKPLRKEAGDRKTSAARLLELASMDVQLSRSVAKSKHAPAQVLEYLARSSDMTTRRAVAANPTIPLALMEKLARDNQWTVLKAVATNASTPPHLLKHLASHNRDTVRHALFQRDFAPLPDEVLETFVHSPHVEDRRLLTRYGHPLPQHVLQQLERDPDTQVRLNLVWLQGGKLGDDLLQECLQSQDPQLRWTAAKHTTSAETLAALLLNDPDIGVKCAAARNHHTPGSALVSAAESLLAHPGDADDVKALLVSLLHNSGTPKAMKTELRQKLHRPLKTLVNAELVLKGETP</sequence>
<dbReference type="InterPro" id="IPR011989">
    <property type="entry name" value="ARM-like"/>
</dbReference>
<dbReference type="AlphaFoldDB" id="A0A418V9L4"/>
<keyword evidence="3" id="KW-1185">Reference proteome</keyword>
<evidence type="ECO:0000259" key="1">
    <source>
        <dbReference type="Pfam" id="PF25591"/>
    </source>
</evidence>